<feature type="region of interest" description="Disordered" evidence="1">
    <location>
        <begin position="12"/>
        <end position="97"/>
    </location>
</feature>
<reference evidence="2 3" key="1">
    <citation type="submission" date="2023-07" db="EMBL/GenBank/DDBJ databases">
        <title>Comparative genomics of wheat-associated soil bacteria to identify genetic determinants of phenazine resistance.</title>
        <authorList>
            <person name="Mouncey N."/>
        </authorList>
    </citation>
    <scope>NUCLEOTIDE SEQUENCE [LARGE SCALE GENOMIC DNA]</scope>
    <source>
        <strain evidence="2 3">V2I4</strain>
    </source>
</reference>
<keyword evidence="3" id="KW-1185">Reference proteome</keyword>
<evidence type="ECO:0000313" key="2">
    <source>
        <dbReference type="EMBL" id="MDQ1024705.1"/>
    </source>
</evidence>
<dbReference type="EMBL" id="JAUSZI010000002">
    <property type="protein sequence ID" value="MDQ1024705.1"/>
    <property type="molecule type" value="Genomic_DNA"/>
</dbReference>
<dbReference type="Proteomes" id="UP001230328">
    <property type="component" value="Unassembled WGS sequence"/>
</dbReference>
<protein>
    <submittedName>
        <fullName evidence="2">Uncharacterized protein</fullName>
    </submittedName>
</protein>
<proteinExistence type="predicted"/>
<evidence type="ECO:0000313" key="3">
    <source>
        <dbReference type="Proteomes" id="UP001230328"/>
    </source>
</evidence>
<sequence>MVVIQDTCEARVAPGSGRRREPHRPVVHGGLYTSAGAAGVGQSRGWDQGARSAYSRPARNTTDRPASAAAGKHRTDARAPCGTRSRSTYRSPRGDERGGYAYLNSAVDGLATATAAAPTPKPCQTKRPPTPSGCRPSRRRGGLVDLSNLPLDPPRVLVQSRVTPSSTVTFDGSARSIARRSPGTSSARTAVGGCRRGHRCPAAAPEAGDHLDDDVGARLVMARPWSAVRGCRRGRSSAPFRIPRQVR</sequence>
<comment type="caution">
    <text evidence="2">The sequence shown here is derived from an EMBL/GenBank/DDBJ whole genome shotgun (WGS) entry which is preliminary data.</text>
</comment>
<evidence type="ECO:0000256" key="1">
    <source>
        <dbReference type="SAM" id="MobiDB-lite"/>
    </source>
</evidence>
<accession>A0ABU0SMC6</accession>
<feature type="region of interest" description="Disordered" evidence="1">
    <location>
        <begin position="116"/>
        <end position="150"/>
    </location>
</feature>
<gene>
    <name evidence="2" type="ORF">QF035_002287</name>
</gene>
<name>A0ABU0SMC6_9ACTN</name>
<organism evidence="2 3">
    <name type="scientific">Streptomyces umbrinus</name>
    <dbReference type="NCBI Taxonomy" id="67370"/>
    <lineage>
        <taxon>Bacteria</taxon>
        <taxon>Bacillati</taxon>
        <taxon>Actinomycetota</taxon>
        <taxon>Actinomycetes</taxon>
        <taxon>Kitasatosporales</taxon>
        <taxon>Streptomycetaceae</taxon>
        <taxon>Streptomyces</taxon>
        <taxon>Streptomyces phaeochromogenes group</taxon>
    </lineage>
</organism>